<dbReference type="GO" id="GO:0004519">
    <property type="term" value="F:endonuclease activity"/>
    <property type="evidence" value="ECO:0007669"/>
    <property type="project" value="UniProtKB-KW"/>
</dbReference>
<proteinExistence type="predicted"/>
<dbReference type="PANTHER" id="PTHR14859">
    <property type="entry name" value="CALCOFLUOR WHITE HYPERSENSITIVE PROTEIN PRECURSOR"/>
    <property type="match status" value="1"/>
</dbReference>
<sequence length="256" mass="27734">MPRLVTYNVHSFIGTDRRREPERIAHAIRESGARVVALQEVRWSARSQGAHALQALARGLGMDWHFQRTATFGGEQFGLAILSDLPMRPVKGGPLPRLGPALPERRSALWVEVDTDQGPLQVICTHLAVLSRRDRMAQAEALLGPDWLGAAPGPAVLMGDLNAGMRTAAYRRLAGELDCARSVLPDRHPTYPSWMPLTRIDHIMGANGARLVAAQALRTPTTRVASDHLPFVAEVVLDDAGREAADQRSAGAGLTG</sequence>
<feature type="domain" description="Endonuclease/exonuclease/phosphatase" evidence="1">
    <location>
        <begin position="5"/>
        <end position="228"/>
    </location>
</feature>
<dbReference type="PANTHER" id="PTHR14859:SF15">
    <property type="entry name" value="ENDONUCLEASE_EXONUCLEASE_PHOSPHATASE DOMAIN-CONTAINING PROTEIN"/>
    <property type="match status" value="1"/>
</dbReference>
<keyword evidence="2" id="KW-0255">Endonuclease</keyword>
<protein>
    <submittedName>
        <fullName evidence="2">Endonuclease</fullName>
    </submittedName>
</protein>
<accession>A0A917V400</accession>
<dbReference type="Pfam" id="PF03372">
    <property type="entry name" value="Exo_endo_phos"/>
    <property type="match status" value="1"/>
</dbReference>
<organism evidence="2 3">
    <name type="scientific">Salinarimonas ramus</name>
    <dbReference type="NCBI Taxonomy" id="690164"/>
    <lineage>
        <taxon>Bacteria</taxon>
        <taxon>Pseudomonadati</taxon>
        <taxon>Pseudomonadota</taxon>
        <taxon>Alphaproteobacteria</taxon>
        <taxon>Hyphomicrobiales</taxon>
        <taxon>Salinarimonadaceae</taxon>
        <taxon>Salinarimonas</taxon>
    </lineage>
</organism>
<reference evidence="2 3" key="1">
    <citation type="journal article" date="2014" name="Int. J. Syst. Evol. Microbiol.">
        <title>Complete genome sequence of Corynebacterium casei LMG S-19264T (=DSM 44701T), isolated from a smear-ripened cheese.</title>
        <authorList>
            <consortium name="US DOE Joint Genome Institute (JGI-PGF)"/>
            <person name="Walter F."/>
            <person name="Albersmeier A."/>
            <person name="Kalinowski J."/>
            <person name="Ruckert C."/>
        </authorList>
    </citation>
    <scope>NUCLEOTIDE SEQUENCE [LARGE SCALE GENOMIC DNA]</scope>
    <source>
        <strain evidence="2 3">CGMCC 1.9161</strain>
    </source>
</reference>
<dbReference type="EMBL" id="BMMF01000005">
    <property type="protein sequence ID" value="GGK34375.1"/>
    <property type="molecule type" value="Genomic_DNA"/>
</dbReference>
<dbReference type="InterPro" id="IPR051916">
    <property type="entry name" value="GPI-anchor_lipid_remodeler"/>
</dbReference>
<gene>
    <name evidence="2" type="ORF">GCM10011322_21400</name>
</gene>
<evidence type="ECO:0000259" key="1">
    <source>
        <dbReference type="Pfam" id="PF03372"/>
    </source>
</evidence>
<dbReference type="GO" id="GO:0006506">
    <property type="term" value="P:GPI anchor biosynthetic process"/>
    <property type="evidence" value="ECO:0007669"/>
    <property type="project" value="TreeGrafter"/>
</dbReference>
<dbReference type="Proteomes" id="UP000600449">
    <property type="component" value="Unassembled WGS sequence"/>
</dbReference>
<dbReference type="InterPro" id="IPR036691">
    <property type="entry name" value="Endo/exonu/phosph_ase_sf"/>
</dbReference>
<keyword evidence="2" id="KW-0378">Hydrolase</keyword>
<name>A0A917V400_9HYPH</name>
<evidence type="ECO:0000313" key="2">
    <source>
        <dbReference type="EMBL" id="GGK34375.1"/>
    </source>
</evidence>
<dbReference type="InterPro" id="IPR005135">
    <property type="entry name" value="Endo/exonuclease/phosphatase"/>
</dbReference>
<dbReference type="Gene3D" id="3.60.10.10">
    <property type="entry name" value="Endonuclease/exonuclease/phosphatase"/>
    <property type="match status" value="1"/>
</dbReference>
<keyword evidence="3" id="KW-1185">Reference proteome</keyword>
<comment type="caution">
    <text evidence="2">The sequence shown here is derived from an EMBL/GenBank/DDBJ whole genome shotgun (WGS) entry which is preliminary data.</text>
</comment>
<dbReference type="SUPFAM" id="SSF56219">
    <property type="entry name" value="DNase I-like"/>
    <property type="match status" value="1"/>
</dbReference>
<evidence type="ECO:0000313" key="3">
    <source>
        <dbReference type="Proteomes" id="UP000600449"/>
    </source>
</evidence>
<dbReference type="AlphaFoldDB" id="A0A917V400"/>
<dbReference type="GO" id="GO:0016020">
    <property type="term" value="C:membrane"/>
    <property type="evidence" value="ECO:0007669"/>
    <property type="project" value="GOC"/>
</dbReference>
<keyword evidence="2" id="KW-0540">Nuclease</keyword>
<dbReference type="RefSeq" id="WP_188912586.1">
    <property type="nucleotide sequence ID" value="NZ_BMMF01000005.1"/>
</dbReference>